<name>A0A6I8NHR9_ORNAN</name>
<dbReference type="Proteomes" id="UP000002279">
    <property type="component" value="Chromosome 17"/>
</dbReference>
<dbReference type="PANTHER" id="PTHR21011">
    <property type="entry name" value="MITOCHONDRIAL 28S RIBOSOMAL PROTEIN S6"/>
    <property type="match status" value="1"/>
</dbReference>
<evidence type="ECO:0000313" key="5">
    <source>
        <dbReference type="Ensembl" id="ENSOANP00000040662.1"/>
    </source>
</evidence>
<dbReference type="InterPro" id="IPR035980">
    <property type="entry name" value="Ribosomal_bS6_sf"/>
</dbReference>
<dbReference type="Gene3D" id="3.30.70.60">
    <property type="match status" value="1"/>
</dbReference>
<dbReference type="Pfam" id="PF01250">
    <property type="entry name" value="Ribosomal_S6"/>
    <property type="match status" value="1"/>
</dbReference>
<evidence type="ECO:0000256" key="4">
    <source>
        <dbReference type="SAM" id="MobiDB-lite"/>
    </source>
</evidence>
<dbReference type="Ensembl" id="ENSOANT00000054598.1">
    <property type="protein sequence ID" value="ENSOANP00000040662.1"/>
    <property type="gene ID" value="ENSOANG00000043858.1"/>
</dbReference>
<sequence length="97" mass="10682">MPRYELALILKATQRPETAAILKRTINALMERGAIVRNLENLGERNLPYKISIHSQRHVRGGSTGNRGRGPALQHPASGRIVLEIPRSSPPIEASVI</sequence>
<dbReference type="PANTHER" id="PTHR21011:SF1">
    <property type="entry name" value="SMALL RIBOSOMAL SUBUNIT PROTEIN BS6M"/>
    <property type="match status" value="1"/>
</dbReference>
<reference evidence="5" key="2">
    <citation type="submission" date="2025-08" db="UniProtKB">
        <authorList>
            <consortium name="Ensembl"/>
        </authorList>
    </citation>
    <scope>IDENTIFICATION</scope>
    <source>
        <strain evidence="5">Glennie</strain>
    </source>
</reference>
<dbReference type="GO" id="GO:0005763">
    <property type="term" value="C:mitochondrial small ribosomal subunit"/>
    <property type="evidence" value="ECO:0000318"/>
    <property type="project" value="GO_Central"/>
</dbReference>
<dbReference type="InterPro" id="IPR014717">
    <property type="entry name" value="Transl_elong_EF1B/ribsomal_bS6"/>
</dbReference>
<dbReference type="GeneTree" id="ENSGT00960000192692"/>
<accession>A0A6I8NHR9</accession>
<dbReference type="GO" id="GO:0003735">
    <property type="term" value="F:structural constituent of ribosome"/>
    <property type="evidence" value="ECO:0000318"/>
    <property type="project" value="GO_Central"/>
</dbReference>
<dbReference type="InParanoid" id="A0A6I8NHR9"/>
<dbReference type="Bgee" id="ENSOANG00000043858">
    <property type="expression patterns" value="Expressed in heart and 8 other cell types or tissues"/>
</dbReference>
<evidence type="ECO:0000256" key="3">
    <source>
        <dbReference type="ARBA" id="ARBA00035365"/>
    </source>
</evidence>
<protein>
    <recommendedName>
        <fullName evidence="2">Small ribosomal subunit protein bS6m</fullName>
    </recommendedName>
    <alternativeName>
        <fullName evidence="3">28S ribosomal protein S6, mitochondrial</fullName>
    </alternativeName>
</protein>
<dbReference type="AlphaFoldDB" id="A0A6I8NHR9"/>
<dbReference type="SUPFAM" id="SSF54995">
    <property type="entry name" value="Ribosomal protein S6"/>
    <property type="match status" value="1"/>
</dbReference>
<dbReference type="CDD" id="cd15465">
    <property type="entry name" value="bS6_mito"/>
    <property type="match status" value="1"/>
</dbReference>
<reference evidence="5 6" key="1">
    <citation type="journal article" date="2008" name="Nature">
        <title>Genome analysis of the platypus reveals unique signatures of evolution.</title>
        <authorList>
            <person name="Warren W.C."/>
            <person name="Hillier L.W."/>
            <person name="Marshall Graves J.A."/>
            <person name="Birney E."/>
            <person name="Ponting C.P."/>
            <person name="Grutzner F."/>
            <person name="Belov K."/>
            <person name="Miller W."/>
            <person name="Clarke L."/>
            <person name="Chinwalla A.T."/>
            <person name="Yang S.P."/>
            <person name="Heger A."/>
            <person name="Locke D.P."/>
            <person name="Miethke P."/>
            <person name="Waters P.D."/>
            <person name="Veyrunes F."/>
            <person name="Fulton L."/>
            <person name="Fulton B."/>
            <person name="Graves T."/>
            <person name="Wallis J."/>
            <person name="Puente X.S."/>
            <person name="Lopez-Otin C."/>
            <person name="Ordonez G.R."/>
            <person name="Eichler E.E."/>
            <person name="Chen L."/>
            <person name="Cheng Z."/>
            <person name="Deakin J.E."/>
            <person name="Alsop A."/>
            <person name="Thompson K."/>
            <person name="Kirby P."/>
            <person name="Papenfuss A.T."/>
            <person name="Wakefield M.J."/>
            <person name="Olender T."/>
            <person name="Lancet D."/>
            <person name="Huttley G.A."/>
            <person name="Smit A.F."/>
            <person name="Pask A."/>
            <person name="Temple-Smith P."/>
            <person name="Batzer M.A."/>
            <person name="Walker J.A."/>
            <person name="Konkel M.K."/>
            <person name="Harris R.S."/>
            <person name="Whittington C.M."/>
            <person name="Wong E.S."/>
            <person name="Gemmell N.J."/>
            <person name="Buschiazzo E."/>
            <person name="Vargas Jentzsch I.M."/>
            <person name="Merkel A."/>
            <person name="Schmitz J."/>
            <person name="Zemann A."/>
            <person name="Churakov G."/>
            <person name="Kriegs J.O."/>
            <person name="Brosius J."/>
            <person name="Murchison E.P."/>
            <person name="Sachidanandam R."/>
            <person name="Smith C."/>
            <person name="Hannon G.J."/>
            <person name="Tsend-Ayush E."/>
            <person name="McMillan D."/>
            <person name="Attenborough R."/>
            <person name="Rens W."/>
            <person name="Ferguson-Smith M."/>
            <person name="Lefevre C.M."/>
            <person name="Sharp J.A."/>
            <person name="Nicholas K.R."/>
            <person name="Ray D.A."/>
            <person name="Kube M."/>
            <person name="Reinhardt R."/>
            <person name="Pringle T.H."/>
            <person name="Taylor J."/>
            <person name="Jones R.C."/>
            <person name="Nixon B."/>
            <person name="Dacheux J.L."/>
            <person name="Niwa H."/>
            <person name="Sekita Y."/>
            <person name="Huang X."/>
            <person name="Stark A."/>
            <person name="Kheradpour P."/>
            <person name="Kellis M."/>
            <person name="Flicek P."/>
            <person name="Chen Y."/>
            <person name="Webber C."/>
            <person name="Hardison R."/>
            <person name="Nelson J."/>
            <person name="Hallsworth-Pepin K."/>
            <person name="Delehaunty K."/>
            <person name="Markovic C."/>
            <person name="Minx P."/>
            <person name="Feng Y."/>
            <person name="Kremitzki C."/>
            <person name="Mitreva M."/>
            <person name="Glasscock J."/>
            <person name="Wylie T."/>
            <person name="Wohldmann P."/>
            <person name="Thiru P."/>
            <person name="Nhan M.N."/>
            <person name="Pohl C.S."/>
            <person name="Smith S.M."/>
            <person name="Hou S."/>
            <person name="Nefedov M."/>
            <person name="de Jong P.J."/>
            <person name="Renfree M.B."/>
            <person name="Mardis E.R."/>
            <person name="Wilson R.K."/>
        </authorList>
    </citation>
    <scope>NUCLEOTIDE SEQUENCE [LARGE SCALE GENOMIC DNA]</scope>
    <source>
        <strain evidence="5 6">Glennie</strain>
    </source>
</reference>
<organism evidence="5 6">
    <name type="scientific">Ornithorhynchus anatinus</name>
    <name type="common">Duckbill platypus</name>
    <dbReference type="NCBI Taxonomy" id="9258"/>
    <lineage>
        <taxon>Eukaryota</taxon>
        <taxon>Metazoa</taxon>
        <taxon>Chordata</taxon>
        <taxon>Craniata</taxon>
        <taxon>Vertebrata</taxon>
        <taxon>Euteleostomi</taxon>
        <taxon>Mammalia</taxon>
        <taxon>Monotremata</taxon>
        <taxon>Ornithorhynchidae</taxon>
        <taxon>Ornithorhynchus</taxon>
    </lineage>
</organism>
<feature type="region of interest" description="Disordered" evidence="4">
    <location>
        <begin position="54"/>
        <end position="80"/>
    </location>
</feature>
<reference evidence="5" key="3">
    <citation type="submission" date="2025-09" db="UniProtKB">
        <authorList>
            <consortium name="Ensembl"/>
        </authorList>
    </citation>
    <scope>IDENTIFICATION</scope>
    <source>
        <strain evidence="5">Glennie</strain>
    </source>
</reference>
<dbReference type="GO" id="GO:0070181">
    <property type="term" value="F:small ribosomal subunit rRNA binding"/>
    <property type="evidence" value="ECO:0000318"/>
    <property type="project" value="GO_Central"/>
</dbReference>
<comment type="similarity">
    <text evidence="1">Belongs to the bacterial ribosomal protein bS6 family.</text>
</comment>
<keyword evidence="6" id="KW-1185">Reference proteome</keyword>
<dbReference type="InterPro" id="IPR000529">
    <property type="entry name" value="Ribosomal_bS6"/>
</dbReference>
<dbReference type="OMA" id="IHSQRHV"/>
<dbReference type="GO" id="GO:0006412">
    <property type="term" value="P:translation"/>
    <property type="evidence" value="ECO:0007669"/>
    <property type="project" value="InterPro"/>
</dbReference>
<evidence type="ECO:0000256" key="1">
    <source>
        <dbReference type="ARBA" id="ARBA00009512"/>
    </source>
</evidence>
<evidence type="ECO:0000313" key="6">
    <source>
        <dbReference type="Proteomes" id="UP000002279"/>
    </source>
</evidence>
<evidence type="ECO:0000256" key="2">
    <source>
        <dbReference type="ARBA" id="ARBA00035170"/>
    </source>
</evidence>
<proteinExistence type="inferred from homology"/>